<dbReference type="InterPro" id="IPR004433">
    <property type="entry name" value="MenaQ_synth_MenD"/>
</dbReference>
<dbReference type="InterPro" id="IPR011766">
    <property type="entry name" value="TPP_enzyme_TPP-bd"/>
</dbReference>
<dbReference type="EMBL" id="LHPJ01000007">
    <property type="protein sequence ID" value="KOO03724.1"/>
    <property type="molecule type" value="Genomic_DNA"/>
</dbReference>
<feature type="domain" description="Thiamine pyrophosphate enzyme TPP-binding" evidence="8">
    <location>
        <begin position="437"/>
        <end position="552"/>
    </location>
</feature>
<dbReference type="PIRSF" id="PIRSF004983">
    <property type="entry name" value="MenD"/>
    <property type="match status" value="1"/>
</dbReference>
<dbReference type="InterPro" id="IPR029035">
    <property type="entry name" value="DHS-like_NAD/FAD-binding_dom"/>
</dbReference>
<dbReference type="InterPro" id="IPR032264">
    <property type="entry name" value="MenD_middle"/>
</dbReference>
<dbReference type="EC" id="2.2.1.9" evidence="7"/>
<dbReference type="PANTHER" id="PTHR42916:SF1">
    <property type="entry name" value="PROTEIN PHYLLO, CHLOROPLASTIC"/>
    <property type="match status" value="1"/>
</dbReference>
<feature type="domain" description="Thiamine pyrophosphate enzyme N-terminal TPP-binding" evidence="9">
    <location>
        <begin position="18"/>
        <end position="128"/>
    </location>
</feature>
<comment type="similarity">
    <text evidence="7">Belongs to the TPP enzyme family. MenD subfamily.</text>
</comment>
<comment type="pathway">
    <text evidence="7">Quinol/quinone metabolism; 1,4-dihydroxy-2-naphthoate biosynthesis; 1,4-dihydroxy-2-naphthoate from chorismate: step 2/7.</text>
</comment>
<dbReference type="Pfam" id="PF16582">
    <property type="entry name" value="TPP_enzyme_M_2"/>
    <property type="match status" value="1"/>
</dbReference>
<comment type="catalytic activity">
    <reaction evidence="7">
        <text>isochorismate + 2-oxoglutarate + H(+) = 5-enolpyruvoyl-6-hydroxy-2-succinyl-cyclohex-3-ene-1-carboxylate + CO2</text>
        <dbReference type="Rhea" id="RHEA:25593"/>
        <dbReference type="ChEBI" id="CHEBI:15378"/>
        <dbReference type="ChEBI" id="CHEBI:16526"/>
        <dbReference type="ChEBI" id="CHEBI:16810"/>
        <dbReference type="ChEBI" id="CHEBI:29780"/>
        <dbReference type="ChEBI" id="CHEBI:58818"/>
        <dbReference type="EC" id="2.2.1.9"/>
    </reaction>
</comment>
<evidence type="ECO:0000256" key="6">
    <source>
        <dbReference type="ARBA" id="ARBA00023211"/>
    </source>
</evidence>
<dbReference type="PATRIC" id="fig|693.5.peg.2111"/>
<dbReference type="SUPFAM" id="SSF52518">
    <property type="entry name" value="Thiamin diphosphate-binding fold (THDP-binding)"/>
    <property type="match status" value="2"/>
</dbReference>
<dbReference type="SUPFAM" id="SSF52467">
    <property type="entry name" value="DHS-like NAD/FAD-binding domain"/>
    <property type="match status" value="1"/>
</dbReference>
<comment type="caution">
    <text evidence="11">The sequence shown here is derived from an EMBL/GenBank/DDBJ whole genome shotgun (WGS) entry which is preliminary data.</text>
</comment>
<dbReference type="GO" id="GO:0030145">
    <property type="term" value="F:manganese ion binding"/>
    <property type="evidence" value="ECO:0007669"/>
    <property type="project" value="UniProtKB-UniRule"/>
</dbReference>
<sequence length="574" mass="63364">MSSNLIHQAVINRIWCQTILEELTRFGVTDVCVAPGSRSTPLTLEADENTKLTLHTHFDERGLGFLALGLAKASQRPVAVVVTSGTAVANLLPAIAEAKLTGEKLVVLTADRPIELVGCGANQAINQSGIFSEHVSAALELPSPSLHTPLKWLLTSVDQVMFEQAQKGSAVHINCPFPEPLYSDQDKTTYQSYMDSVSRWWQSSQTFTHKQFRQAEPSIQTAQFVSKKGVFILGSVTLDEASKAKQLAEKLGWPLLCDPQSGQTSAWAHYDLWLQNTAQAEALNQCELVIQFGSRIISKRLNQWLSQQVECREAEYHYVSPSFDRNNPSHLMQTHHVCDISSWLDAFRAAIPALLVQTSNWADGLIPLSKQLTELASLHLSTDTKLTEIAVALTVNQLPEETHIFFGNSLFVRLVDMFGRVDGYEVYSNRGASGIDGLIATASGVLRANSQPTVIYLGDTSLLYDLNSLALFSRASTPVVIVVTNNDGGAIFDLLPVPEQQKQALYQMPHGFDFQFAAKQFHLGYAKPETVADYQTLITEHLERGRGALLVEVQTPPEQASQQLKEFIQQVYAL</sequence>
<dbReference type="UniPathway" id="UPA01057">
    <property type="reaction ID" value="UER00164"/>
</dbReference>
<dbReference type="Pfam" id="PF02775">
    <property type="entry name" value="TPP_enzyme_C"/>
    <property type="match status" value="1"/>
</dbReference>
<dbReference type="STRING" id="693.AKJ17_10315"/>
<evidence type="ECO:0000256" key="1">
    <source>
        <dbReference type="ARBA" id="ARBA00022428"/>
    </source>
</evidence>
<keyword evidence="6 7" id="KW-0464">Manganese</keyword>
<evidence type="ECO:0000256" key="2">
    <source>
        <dbReference type="ARBA" id="ARBA00022679"/>
    </source>
</evidence>
<dbReference type="GO" id="GO:0070204">
    <property type="term" value="F:2-succinyl-5-enolpyruvyl-6-hydroxy-3-cyclohexene-1-carboxylic-acid synthase activity"/>
    <property type="evidence" value="ECO:0007669"/>
    <property type="project" value="UniProtKB-UniRule"/>
</dbReference>
<evidence type="ECO:0000256" key="3">
    <source>
        <dbReference type="ARBA" id="ARBA00022723"/>
    </source>
</evidence>
<proteinExistence type="inferred from homology"/>
<comment type="function">
    <text evidence="7">Catalyzes the thiamine diphosphate-dependent decarboxylation of 2-oxoglutarate and the subsequent addition of the resulting succinic semialdehyde-thiamine pyrophosphate anion to isochorismate to yield 2-succinyl-5-enolpyruvyl-6-hydroxy-3-cyclohexene-1-carboxylate (SEPHCHC).</text>
</comment>
<reference evidence="12" key="1">
    <citation type="submission" date="2015-08" db="EMBL/GenBank/DDBJ databases">
        <title>Vibrio galatheae sp. nov., a novel member of the Vibrionaceae family isolated from the Solomon Islands.</title>
        <authorList>
            <person name="Giubergia S."/>
            <person name="Machado H."/>
            <person name="Mateiu R.V."/>
            <person name="Gram L."/>
        </authorList>
    </citation>
    <scope>NUCLEOTIDE SEQUENCE [LARGE SCALE GENOMIC DNA]</scope>
    <source>
        <strain evidence="12">DSM 19584</strain>
    </source>
</reference>
<keyword evidence="5 7" id="KW-0786">Thiamine pyrophosphate</keyword>
<dbReference type="InterPro" id="IPR012001">
    <property type="entry name" value="Thiamin_PyroP_enz_TPP-bd_dom"/>
</dbReference>
<evidence type="ECO:0000256" key="5">
    <source>
        <dbReference type="ARBA" id="ARBA00023052"/>
    </source>
</evidence>
<protein>
    <recommendedName>
        <fullName evidence="7">2-succinyl-5-enolpyruvyl-6-hydroxy-3-cyclohexene-1-carboxylate synthase</fullName>
        <shortName evidence="7">SEPHCHC synthase</shortName>
        <ecNumber evidence="7">2.2.1.9</ecNumber>
    </recommendedName>
    <alternativeName>
        <fullName evidence="7">Menaquinone biosynthesis protein MenD</fullName>
    </alternativeName>
</protein>
<evidence type="ECO:0000313" key="11">
    <source>
        <dbReference type="EMBL" id="KOO03724.1"/>
    </source>
</evidence>
<evidence type="ECO:0000256" key="4">
    <source>
        <dbReference type="ARBA" id="ARBA00022842"/>
    </source>
</evidence>
<comment type="cofactor">
    <cofactor evidence="7">
        <name>thiamine diphosphate</name>
        <dbReference type="ChEBI" id="CHEBI:58937"/>
    </cofactor>
    <text evidence="7">Binds 1 thiamine pyrophosphate per subunit.</text>
</comment>
<organism evidence="11 12">
    <name type="scientific">Vibrio nereis</name>
    <dbReference type="NCBI Taxonomy" id="693"/>
    <lineage>
        <taxon>Bacteria</taxon>
        <taxon>Pseudomonadati</taxon>
        <taxon>Pseudomonadota</taxon>
        <taxon>Gammaproteobacteria</taxon>
        <taxon>Vibrionales</taxon>
        <taxon>Vibrionaceae</taxon>
        <taxon>Vibrio</taxon>
    </lineage>
</organism>
<keyword evidence="1 7" id="KW-0474">Menaquinone biosynthesis</keyword>
<dbReference type="UniPathway" id="UPA00079"/>
<dbReference type="GO" id="GO:0030976">
    <property type="term" value="F:thiamine pyrophosphate binding"/>
    <property type="evidence" value="ECO:0007669"/>
    <property type="project" value="UniProtKB-UniRule"/>
</dbReference>
<dbReference type="PANTHER" id="PTHR42916">
    <property type="entry name" value="2-SUCCINYL-5-ENOLPYRUVYL-6-HYDROXY-3-CYCLOHEXENE-1-CARBOXYLATE SYNTHASE"/>
    <property type="match status" value="1"/>
</dbReference>
<accession>A0A0M0HNU5</accession>
<dbReference type="GO" id="GO:0009234">
    <property type="term" value="P:menaquinone biosynthetic process"/>
    <property type="evidence" value="ECO:0007669"/>
    <property type="project" value="UniProtKB-UniRule"/>
</dbReference>
<evidence type="ECO:0000259" key="10">
    <source>
        <dbReference type="Pfam" id="PF16582"/>
    </source>
</evidence>
<keyword evidence="12" id="KW-1185">Reference proteome</keyword>
<comment type="cofactor">
    <cofactor evidence="7">
        <name>Mg(2+)</name>
        <dbReference type="ChEBI" id="CHEBI:18420"/>
    </cofactor>
    <cofactor evidence="7">
        <name>Mn(2+)</name>
        <dbReference type="ChEBI" id="CHEBI:29035"/>
    </cofactor>
</comment>
<comment type="pathway">
    <text evidence="7">Quinol/quinone metabolism; menaquinone biosynthesis.</text>
</comment>
<dbReference type="GO" id="GO:0000287">
    <property type="term" value="F:magnesium ion binding"/>
    <property type="evidence" value="ECO:0007669"/>
    <property type="project" value="UniProtKB-UniRule"/>
</dbReference>
<dbReference type="NCBIfam" id="TIGR00173">
    <property type="entry name" value="menD"/>
    <property type="match status" value="1"/>
</dbReference>
<evidence type="ECO:0000256" key="7">
    <source>
        <dbReference type="HAMAP-Rule" id="MF_01659"/>
    </source>
</evidence>
<evidence type="ECO:0000313" key="12">
    <source>
        <dbReference type="Proteomes" id="UP000037515"/>
    </source>
</evidence>
<dbReference type="RefSeq" id="WP_053395714.1">
    <property type="nucleotide sequence ID" value="NZ_LHPJ01000007.1"/>
</dbReference>
<dbReference type="AlphaFoldDB" id="A0A0M0HNU5"/>
<dbReference type="Proteomes" id="UP000037515">
    <property type="component" value="Unassembled WGS sequence"/>
</dbReference>
<dbReference type="CDD" id="cd02009">
    <property type="entry name" value="TPP_SHCHC_synthase"/>
    <property type="match status" value="1"/>
</dbReference>
<gene>
    <name evidence="7" type="primary">menD</name>
    <name evidence="11" type="ORF">AKJ17_10315</name>
</gene>
<dbReference type="InterPro" id="IPR029061">
    <property type="entry name" value="THDP-binding"/>
</dbReference>
<feature type="domain" description="Menaquinone biosynthesis protein MenD middle" evidence="10">
    <location>
        <begin position="192"/>
        <end position="405"/>
    </location>
</feature>
<comment type="subunit">
    <text evidence="7">Homodimer.</text>
</comment>
<name>A0A0M0HNU5_VIBNE</name>
<dbReference type="HAMAP" id="MF_01659">
    <property type="entry name" value="MenD"/>
    <property type="match status" value="1"/>
</dbReference>
<evidence type="ECO:0000259" key="9">
    <source>
        <dbReference type="Pfam" id="PF02776"/>
    </source>
</evidence>
<dbReference type="OrthoDB" id="9791859at2"/>
<keyword evidence="4 7" id="KW-0460">Magnesium</keyword>
<keyword evidence="3 7" id="KW-0479">Metal-binding</keyword>
<keyword evidence="2 7" id="KW-0808">Transferase</keyword>
<dbReference type="CDD" id="cd07037">
    <property type="entry name" value="TPP_PYR_MenD"/>
    <property type="match status" value="1"/>
</dbReference>
<dbReference type="Gene3D" id="3.40.50.1220">
    <property type="entry name" value="TPP-binding domain"/>
    <property type="match status" value="1"/>
</dbReference>
<evidence type="ECO:0000259" key="8">
    <source>
        <dbReference type="Pfam" id="PF02775"/>
    </source>
</evidence>
<dbReference type="Gene3D" id="3.40.50.970">
    <property type="match status" value="2"/>
</dbReference>
<dbReference type="Pfam" id="PF02776">
    <property type="entry name" value="TPP_enzyme_N"/>
    <property type="match status" value="1"/>
</dbReference>